<feature type="region of interest" description="Disordered" evidence="6">
    <location>
        <begin position="162"/>
        <end position="283"/>
    </location>
</feature>
<dbReference type="PROSITE" id="PS00108">
    <property type="entry name" value="PROTEIN_KINASE_ST"/>
    <property type="match status" value="1"/>
</dbReference>
<dbReference type="GO" id="GO:0004674">
    <property type="term" value="F:protein serine/threonine kinase activity"/>
    <property type="evidence" value="ECO:0007669"/>
    <property type="project" value="UniProtKB-KW"/>
</dbReference>
<sequence length="900" mass="99824">MKDRSTPQERTGGVWTVSVAEAPHDSRSYNLYIKTPAHNYTLTRTPEELADLDASIRKTVPAGYQVPAFPIINIVRKVGKRRSAFFNALTRLSRKRSATSNTASPLVSPSPGVEKADPFQLFAPPPRPPLTELAAYLTTVSNAPVLRQTRAFKRFIHVRSDDLESARTERPLKRMRPNIPAMDKHETTPNSAATEHPTASLNETSSVEEVETTLEPSSLRRAYRSHSAAARISRTRPSSPVMTTEARDEESTTDSSSSSYSSSTSDTHDESPTPSYSNIQRVKPTKPISIEDFELMRVLGKGCAGKVFLVRKKNSEQLYALKAITKRHVIAHQELKHTLTEQAILRRLTADDGSQDGYSEETRKRAHPFLVKMWWSFHDRDNLFLVLDFHPGGDLATQLSRWGRLGRDRARFYAAEMVMALEALHDEGVIYRDLKPENVLIGRDGHIVLTDFGLAKEFPRNHAGFGAVLSTAPSTPAVRGRRTTSSSGGFDEFPWTLHHNIGVDTTTTFCGTAEYLAPEVIQGFPYSYPVDWWALGTLMYEMIIGIIPFWAQNQQDMYTRVLNGELIFPESKSMDEDTKVLLRGLLEKDPLRRLSSSEIKQQSYFSMIDWSYVHYKRYIPPFVPPMDPSTADDTQNFDHTLLDMAPVLDVSSTEPIAPVDNSLKPMGGSVEPPTSNGDLFDCYSYDGLPVDQPDCTPDPSQNADADSMEDDSSASSASTTNSAAQMSCAPIHQSPVAASLSSGEDEWDLVEQHGEEAGNGASEASLFSRGVVDKYTLAFRKSTASPPERSLIRGARPRFLRPRSRTSSKDSFGTNILPKLSLPPSLSSNRTALRKKISRSSLLSSPTLPSSPSLPSKMLASTSYSSDEDSREVRMTVSHTAEETVYDVVIEEEPPYVGRT</sequence>
<proteinExistence type="predicted"/>
<feature type="compositionally biased region" description="Low complexity" evidence="6">
    <location>
        <begin position="839"/>
        <end position="856"/>
    </location>
</feature>
<dbReference type="InterPro" id="IPR000961">
    <property type="entry name" value="AGC-kinase_C"/>
</dbReference>
<dbReference type="SUPFAM" id="SSF56112">
    <property type="entry name" value="Protein kinase-like (PK-like)"/>
    <property type="match status" value="1"/>
</dbReference>
<dbReference type="CDD" id="cd05123">
    <property type="entry name" value="STKc_AGC"/>
    <property type="match status" value="1"/>
</dbReference>
<dbReference type="GO" id="GO:0005524">
    <property type="term" value="F:ATP binding"/>
    <property type="evidence" value="ECO:0007669"/>
    <property type="project" value="UniProtKB-KW"/>
</dbReference>
<feature type="region of interest" description="Disordered" evidence="6">
    <location>
        <begin position="690"/>
        <end position="727"/>
    </location>
</feature>
<gene>
    <name evidence="9" type="ORF">CYLTODRAFT_386879</name>
</gene>
<dbReference type="OrthoDB" id="63267at2759"/>
<keyword evidence="2" id="KW-0808">Transferase</keyword>
<evidence type="ECO:0000313" key="9">
    <source>
        <dbReference type="EMBL" id="KIY73313.1"/>
    </source>
</evidence>
<feature type="compositionally biased region" description="Low complexity" evidence="6">
    <location>
        <begin position="253"/>
        <end position="265"/>
    </location>
</feature>
<dbReference type="AlphaFoldDB" id="A0A0D7BS03"/>
<dbReference type="PROSITE" id="PS51285">
    <property type="entry name" value="AGC_KINASE_CTER"/>
    <property type="match status" value="1"/>
</dbReference>
<evidence type="ECO:0000256" key="6">
    <source>
        <dbReference type="SAM" id="MobiDB-lite"/>
    </source>
</evidence>
<dbReference type="InterPro" id="IPR000719">
    <property type="entry name" value="Prot_kinase_dom"/>
</dbReference>
<reference evidence="9 10" key="1">
    <citation type="journal article" date="2015" name="Fungal Genet. Biol.">
        <title>Evolution of novel wood decay mechanisms in Agaricales revealed by the genome sequences of Fistulina hepatica and Cylindrobasidium torrendii.</title>
        <authorList>
            <person name="Floudas D."/>
            <person name="Held B.W."/>
            <person name="Riley R."/>
            <person name="Nagy L.G."/>
            <person name="Koehler G."/>
            <person name="Ransdell A.S."/>
            <person name="Younus H."/>
            <person name="Chow J."/>
            <person name="Chiniquy J."/>
            <person name="Lipzen A."/>
            <person name="Tritt A."/>
            <person name="Sun H."/>
            <person name="Haridas S."/>
            <person name="LaButti K."/>
            <person name="Ohm R.A."/>
            <person name="Kues U."/>
            <person name="Blanchette R.A."/>
            <person name="Grigoriev I.V."/>
            <person name="Minto R.E."/>
            <person name="Hibbett D.S."/>
        </authorList>
    </citation>
    <scope>NUCLEOTIDE SEQUENCE [LARGE SCALE GENOMIC DNA]</scope>
    <source>
        <strain evidence="9 10">FP15055 ss-10</strain>
    </source>
</reference>
<evidence type="ECO:0000256" key="5">
    <source>
        <dbReference type="ARBA" id="ARBA00022840"/>
    </source>
</evidence>
<keyword evidence="10" id="KW-1185">Reference proteome</keyword>
<dbReference type="InterPro" id="IPR008271">
    <property type="entry name" value="Ser/Thr_kinase_AS"/>
</dbReference>
<feature type="compositionally biased region" description="Low complexity" evidence="6">
    <location>
        <begin position="213"/>
        <end position="236"/>
    </location>
</feature>
<feature type="compositionally biased region" description="Low complexity" evidence="6">
    <location>
        <begin position="817"/>
        <end position="828"/>
    </location>
</feature>
<feature type="compositionally biased region" description="Basic residues" evidence="6">
    <location>
        <begin position="795"/>
        <end position="806"/>
    </location>
</feature>
<dbReference type="Pfam" id="PF00069">
    <property type="entry name" value="Pkinase"/>
    <property type="match status" value="2"/>
</dbReference>
<evidence type="ECO:0000256" key="1">
    <source>
        <dbReference type="ARBA" id="ARBA00022527"/>
    </source>
</evidence>
<keyword evidence="1" id="KW-0723">Serine/threonine-protein kinase</keyword>
<keyword evidence="5" id="KW-0067">ATP-binding</keyword>
<name>A0A0D7BS03_9AGAR</name>
<feature type="compositionally biased region" description="Polar residues" evidence="6">
    <location>
        <begin position="188"/>
        <end position="199"/>
    </location>
</feature>
<protein>
    <submittedName>
        <fullName evidence="9">Kinase-like protein</fullName>
    </submittedName>
</protein>
<evidence type="ECO:0000259" key="7">
    <source>
        <dbReference type="PROSITE" id="PS50011"/>
    </source>
</evidence>
<feature type="domain" description="AGC-kinase C-terminal" evidence="8">
    <location>
        <begin position="606"/>
        <end position="695"/>
    </location>
</feature>
<dbReference type="EMBL" id="KN880436">
    <property type="protein sequence ID" value="KIY73313.1"/>
    <property type="molecule type" value="Genomic_DNA"/>
</dbReference>
<evidence type="ECO:0000256" key="2">
    <source>
        <dbReference type="ARBA" id="ARBA00022679"/>
    </source>
</evidence>
<organism evidence="9 10">
    <name type="scientific">Cylindrobasidium torrendii FP15055 ss-10</name>
    <dbReference type="NCBI Taxonomy" id="1314674"/>
    <lineage>
        <taxon>Eukaryota</taxon>
        <taxon>Fungi</taxon>
        <taxon>Dikarya</taxon>
        <taxon>Basidiomycota</taxon>
        <taxon>Agaricomycotina</taxon>
        <taxon>Agaricomycetes</taxon>
        <taxon>Agaricomycetidae</taxon>
        <taxon>Agaricales</taxon>
        <taxon>Marasmiineae</taxon>
        <taxon>Physalacriaceae</taxon>
        <taxon>Cylindrobasidium</taxon>
    </lineage>
</organism>
<dbReference type="InterPro" id="IPR045270">
    <property type="entry name" value="STKc_AGC"/>
</dbReference>
<feature type="compositionally biased region" description="Low complexity" evidence="6">
    <location>
        <begin position="713"/>
        <end position="727"/>
    </location>
</feature>
<dbReference type="InterPro" id="IPR011009">
    <property type="entry name" value="Kinase-like_dom_sf"/>
</dbReference>
<dbReference type="STRING" id="1314674.A0A0D7BS03"/>
<keyword evidence="4 9" id="KW-0418">Kinase</keyword>
<evidence type="ECO:0000256" key="3">
    <source>
        <dbReference type="ARBA" id="ARBA00022741"/>
    </source>
</evidence>
<dbReference type="SMART" id="SM00220">
    <property type="entry name" value="S_TKc"/>
    <property type="match status" value="1"/>
</dbReference>
<accession>A0A0D7BS03</accession>
<dbReference type="Proteomes" id="UP000054007">
    <property type="component" value="Unassembled WGS sequence"/>
</dbReference>
<feature type="compositionally biased region" description="Basic and acidic residues" evidence="6">
    <location>
        <begin position="162"/>
        <end position="172"/>
    </location>
</feature>
<dbReference type="PROSITE" id="PS50011">
    <property type="entry name" value="PROTEIN_KINASE_DOM"/>
    <property type="match status" value="1"/>
</dbReference>
<dbReference type="Gene3D" id="3.30.200.20">
    <property type="entry name" value="Phosphorylase Kinase, domain 1"/>
    <property type="match status" value="2"/>
</dbReference>
<evidence type="ECO:0000259" key="8">
    <source>
        <dbReference type="PROSITE" id="PS51285"/>
    </source>
</evidence>
<feature type="domain" description="Protein kinase" evidence="7">
    <location>
        <begin position="293"/>
        <end position="605"/>
    </location>
</feature>
<evidence type="ECO:0000256" key="4">
    <source>
        <dbReference type="ARBA" id="ARBA00022777"/>
    </source>
</evidence>
<keyword evidence="3" id="KW-0547">Nucleotide-binding</keyword>
<dbReference type="Gene3D" id="1.10.510.10">
    <property type="entry name" value="Transferase(Phosphotransferase) domain 1"/>
    <property type="match status" value="2"/>
</dbReference>
<evidence type="ECO:0000313" key="10">
    <source>
        <dbReference type="Proteomes" id="UP000054007"/>
    </source>
</evidence>
<dbReference type="PANTHER" id="PTHR24351">
    <property type="entry name" value="RIBOSOMAL PROTEIN S6 KINASE"/>
    <property type="match status" value="1"/>
</dbReference>
<feature type="region of interest" description="Disordered" evidence="6">
    <location>
        <begin position="783"/>
        <end position="875"/>
    </location>
</feature>
<feature type="region of interest" description="Disordered" evidence="6">
    <location>
        <begin position="656"/>
        <end position="675"/>
    </location>
</feature>